<dbReference type="EMBL" id="JADRCQ010000001">
    <property type="protein sequence ID" value="MBK5071634.1"/>
    <property type="molecule type" value="Genomic_DNA"/>
</dbReference>
<evidence type="ECO:0000313" key="1">
    <source>
        <dbReference type="EMBL" id="MBK5071634.1"/>
    </source>
</evidence>
<dbReference type="AlphaFoldDB" id="A0A9D7AF81"/>
<accession>A0A9D7AF81</accession>
<dbReference type="Pfam" id="PF21983">
    <property type="entry name" value="NikA-like"/>
    <property type="match status" value="1"/>
</dbReference>
<evidence type="ECO:0000313" key="3">
    <source>
        <dbReference type="Proteomes" id="UP000807542"/>
    </source>
</evidence>
<evidence type="ECO:0000313" key="4">
    <source>
        <dbReference type="Proteomes" id="UP001296969"/>
    </source>
</evidence>
<sequence>MNRNQVISIRLTTDEKLRLEQACALAGFDSLGAYIRERLLPENGRPTVNENQDSAIDELTPILFGIQREQIHQAGLLALILALTMRKTTSGDLHAVETELARAQELGLSPTRLSALLAPQLNRLLNALEEI</sequence>
<reference evidence="2 4" key="1">
    <citation type="submission" date="2020-11" db="EMBL/GenBank/DDBJ databases">
        <title>Insectihabitans protaetiae gen. nov. sp. nov. and Insectihabitans allomyrinae sp. nov., isolated from larvae of Protaetia brevitarsis seulensis and Allomyrina dichotoma, respectively.</title>
        <authorList>
            <person name="Lee S.D."/>
            <person name="Byeon Y.-S."/>
            <person name="Kim S.-M."/>
            <person name="Yang H.L."/>
            <person name="Kim I.S."/>
        </authorList>
    </citation>
    <scope>NUCLEOTIDE SEQUENCE</scope>
    <source>
        <strain evidence="2">CWB-B4</strain>
        <strain evidence="1 4">CWB-B43</strain>
    </source>
</reference>
<protein>
    <submittedName>
        <fullName evidence="2">Uncharacterized protein</fullName>
    </submittedName>
</protein>
<evidence type="ECO:0000313" key="2">
    <source>
        <dbReference type="EMBL" id="MBK5174943.1"/>
    </source>
</evidence>
<dbReference type="Proteomes" id="UP000807542">
    <property type="component" value="Unassembled WGS sequence"/>
</dbReference>
<name>A0A9D7AF81_9GAMM</name>
<dbReference type="EMBL" id="JADRCP010000001">
    <property type="protein sequence ID" value="MBK5174943.1"/>
    <property type="molecule type" value="Genomic_DNA"/>
</dbReference>
<comment type="caution">
    <text evidence="2">The sequence shown here is derived from an EMBL/GenBank/DDBJ whole genome shotgun (WGS) entry which is preliminary data.</text>
</comment>
<proteinExistence type="predicted"/>
<gene>
    <name evidence="2" type="ORF">I2492_01215</name>
    <name evidence="1" type="ORF">I2493_01215</name>
</gene>
<organism evidence="2 3">
    <name type="scientific">Limnobaculum xujianqingii</name>
    <dbReference type="NCBI Taxonomy" id="2738837"/>
    <lineage>
        <taxon>Bacteria</taxon>
        <taxon>Pseudomonadati</taxon>
        <taxon>Pseudomonadota</taxon>
        <taxon>Gammaproteobacteria</taxon>
        <taxon>Enterobacterales</taxon>
        <taxon>Budviciaceae</taxon>
        <taxon>Limnobaculum</taxon>
    </lineage>
</organism>
<dbReference type="Proteomes" id="UP001296969">
    <property type="component" value="Unassembled WGS sequence"/>
</dbReference>
<dbReference type="InterPro" id="IPR053842">
    <property type="entry name" value="NikA-like"/>
</dbReference>
<dbReference type="RefSeq" id="WP_228396968.1">
    <property type="nucleotide sequence ID" value="NZ_JADRCP010000001.1"/>
</dbReference>
<keyword evidence="4" id="KW-1185">Reference proteome</keyword>